<feature type="compositionally biased region" description="Low complexity" evidence="5">
    <location>
        <begin position="62"/>
        <end position="79"/>
    </location>
</feature>
<name>A0A8J5V5K0_ZIZPA</name>
<accession>A0A8J5V5K0</accession>
<keyword evidence="2 6" id="KW-0812">Transmembrane</keyword>
<dbReference type="OrthoDB" id="676979at2759"/>
<evidence type="ECO:0000256" key="1">
    <source>
        <dbReference type="ARBA" id="ARBA00004370"/>
    </source>
</evidence>
<feature type="region of interest" description="Disordered" evidence="5">
    <location>
        <begin position="1"/>
        <end position="43"/>
    </location>
</feature>
<dbReference type="EMBL" id="JAAALK010000288">
    <property type="protein sequence ID" value="KAG8051555.1"/>
    <property type="molecule type" value="Genomic_DNA"/>
</dbReference>
<sequence length="860" mass="91825">MLPHGGRGEITVEMRPKHDSGRAKHRGGVTEAAAGRSGDIGRAERQRQHWCQRHLWRGGAETRPSSSSWPPTASAAPRPQVAPLSRCPVAQHRQPSPPPLHQILSCSTWRHLREGLTGDATDRPSRGPPRYYSSNASPLHALVSSPRLAEPRAPPTQSTGTGVTAPRTARAQAAAMAFATGARLFALAAVAAGVLLFLRVADAADDGGEVCALLDLGAALDPTGRLLPSWVLGRDPCAREGGFEGVACDARGAVANVSLQGMGLAGTLSPAVAGLRALTGLYLHYNKLRGALPRELAGLTGLTDLYLNVNNFSGPIPPEIGAMPSLQVVQLCYNQLTGGVPTQLGHLKRLRVLALQSNNLNGAIPASLGDLPQLVRLDLSFNNLFGSIPVRLAQLPRLVALDVRNNSLTGSVPSELAKLQGGFQYANNTDLCGTGLPALRPCTPADLINPDRPQPFSAGIAPQITPGSASGHGHCSGAHCSPSTKALAAVVVVVTVILLAVTAAGLFAFSWYRWWHKQRVAGSPPVVSGGWCSTELTANDYDSFHKSASSTLASLEYSNGWDPLADGRSGVGFSQEVAQSFRFHMEDVESATQYFSELNLLGKNGNFAATYKGTLRDGTSVIVKRLSKTCCKQDEAEFLKGLKLLAELQHDHIVGLRGFCCSRARGECFLVFDFVPNGNLSQFLDVSNGCVLQWSMRISIIKGIAKGIEYLHSNRVNKPPLVHQNISADKVLVDYTYKPLISGSGLNKLLVDDLVFATLKESAAMGYLAPEYTTIGRFSEKSDVYAFGIIVFQILTGKSKIMQLLPFESGNVEGLIDSNLKGCYSAAEATKLAKIALLCTSEDPDHRPTMGELLQELCTF</sequence>
<evidence type="ECO:0000256" key="6">
    <source>
        <dbReference type="SAM" id="Phobius"/>
    </source>
</evidence>
<keyword evidence="9" id="KW-1185">Reference proteome</keyword>
<feature type="domain" description="Protein kinase" evidence="7">
    <location>
        <begin position="596"/>
        <end position="860"/>
    </location>
</feature>
<evidence type="ECO:0000259" key="7">
    <source>
        <dbReference type="PROSITE" id="PS50011"/>
    </source>
</evidence>
<feature type="region of interest" description="Disordered" evidence="5">
    <location>
        <begin position="57"/>
        <end position="82"/>
    </location>
</feature>
<dbReference type="InterPro" id="IPR000719">
    <property type="entry name" value="Prot_kinase_dom"/>
</dbReference>
<feature type="region of interest" description="Disordered" evidence="5">
    <location>
        <begin position="116"/>
        <end position="136"/>
    </location>
</feature>
<evidence type="ECO:0000256" key="3">
    <source>
        <dbReference type="ARBA" id="ARBA00022989"/>
    </source>
</evidence>
<proteinExistence type="predicted"/>
<evidence type="ECO:0000256" key="4">
    <source>
        <dbReference type="ARBA" id="ARBA00023136"/>
    </source>
</evidence>
<reference evidence="8" key="1">
    <citation type="journal article" date="2021" name="bioRxiv">
        <title>Whole Genome Assembly and Annotation of Northern Wild Rice, Zizania palustris L., Supports a Whole Genome Duplication in the Zizania Genus.</title>
        <authorList>
            <person name="Haas M."/>
            <person name="Kono T."/>
            <person name="Macchietto M."/>
            <person name="Millas R."/>
            <person name="McGilp L."/>
            <person name="Shao M."/>
            <person name="Duquette J."/>
            <person name="Hirsch C.N."/>
            <person name="Kimball J."/>
        </authorList>
    </citation>
    <scope>NUCLEOTIDE SEQUENCE</scope>
    <source>
        <tissue evidence="8">Fresh leaf tissue</tissue>
    </source>
</reference>
<dbReference type="InterPro" id="IPR046959">
    <property type="entry name" value="PRK1-6/SRF4-like"/>
</dbReference>
<dbReference type="Pfam" id="PF00560">
    <property type="entry name" value="LRR_1"/>
    <property type="match status" value="1"/>
</dbReference>
<dbReference type="GO" id="GO:0016020">
    <property type="term" value="C:membrane"/>
    <property type="evidence" value="ECO:0007669"/>
    <property type="project" value="UniProtKB-SubCell"/>
</dbReference>
<dbReference type="PROSITE" id="PS50011">
    <property type="entry name" value="PROTEIN_KINASE_DOM"/>
    <property type="match status" value="1"/>
</dbReference>
<dbReference type="FunFam" id="3.30.200.20:FF:000371">
    <property type="entry name" value="Protein NSP-INTERACTING KINASE 2"/>
    <property type="match status" value="1"/>
</dbReference>
<keyword evidence="4 6" id="KW-0472">Membrane</keyword>
<evidence type="ECO:0000313" key="8">
    <source>
        <dbReference type="EMBL" id="KAG8051555.1"/>
    </source>
</evidence>
<feature type="compositionally biased region" description="Basic and acidic residues" evidence="5">
    <location>
        <begin position="1"/>
        <end position="22"/>
    </location>
</feature>
<gene>
    <name evidence="8" type="ORF">GUJ93_ZPchr0001g33170</name>
</gene>
<comment type="subcellular location">
    <subcellularLocation>
        <location evidence="1">Membrane</location>
    </subcellularLocation>
</comment>
<evidence type="ECO:0000256" key="2">
    <source>
        <dbReference type="ARBA" id="ARBA00022692"/>
    </source>
</evidence>
<dbReference type="Pfam" id="PF07714">
    <property type="entry name" value="PK_Tyr_Ser-Thr"/>
    <property type="match status" value="1"/>
</dbReference>
<dbReference type="GO" id="GO:0004672">
    <property type="term" value="F:protein kinase activity"/>
    <property type="evidence" value="ECO:0007669"/>
    <property type="project" value="InterPro"/>
</dbReference>
<dbReference type="InterPro" id="IPR001611">
    <property type="entry name" value="Leu-rich_rpt"/>
</dbReference>
<comment type="caution">
    <text evidence="8">The sequence shown here is derived from an EMBL/GenBank/DDBJ whole genome shotgun (WGS) entry which is preliminary data.</text>
</comment>
<organism evidence="8 9">
    <name type="scientific">Zizania palustris</name>
    <name type="common">Northern wild rice</name>
    <dbReference type="NCBI Taxonomy" id="103762"/>
    <lineage>
        <taxon>Eukaryota</taxon>
        <taxon>Viridiplantae</taxon>
        <taxon>Streptophyta</taxon>
        <taxon>Embryophyta</taxon>
        <taxon>Tracheophyta</taxon>
        <taxon>Spermatophyta</taxon>
        <taxon>Magnoliopsida</taxon>
        <taxon>Liliopsida</taxon>
        <taxon>Poales</taxon>
        <taxon>Poaceae</taxon>
        <taxon>BOP clade</taxon>
        <taxon>Oryzoideae</taxon>
        <taxon>Oryzeae</taxon>
        <taxon>Zizaniinae</taxon>
        <taxon>Zizania</taxon>
    </lineage>
</organism>
<dbReference type="InterPro" id="IPR001245">
    <property type="entry name" value="Ser-Thr/Tyr_kinase_cat_dom"/>
</dbReference>
<dbReference type="AlphaFoldDB" id="A0A8J5V5K0"/>
<feature type="compositionally biased region" description="Basic and acidic residues" evidence="5">
    <location>
        <begin position="116"/>
        <end position="125"/>
    </location>
</feature>
<dbReference type="Pfam" id="PF13855">
    <property type="entry name" value="LRR_8"/>
    <property type="match status" value="1"/>
</dbReference>
<dbReference type="GO" id="GO:0005524">
    <property type="term" value="F:ATP binding"/>
    <property type="evidence" value="ECO:0007669"/>
    <property type="project" value="InterPro"/>
</dbReference>
<feature type="transmembrane region" description="Helical" evidence="6">
    <location>
        <begin position="486"/>
        <end position="509"/>
    </location>
</feature>
<dbReference type="PANTHER" id="PTHR48007:SF65">
    <property type="entry name" value="OS01G0577600 PROTEIN"/>
    <property type="match status" value="1"/>
</dbReference>
<dbReference type="Proteomes" id="UP000729402">
    <property type="component" value="Unassembled WGS sequence"/>
</dbReference>
<protein>
    <recommendedName>
        <fullName evidence="7">Protein kinase domain-containing protein</fullName>
    </recommendedName>
</protein>
<keyword evidence="3 6" id="KW-1133">Transmembrane helix</keyword>
<evidence type="ECO:0000256" key="5">
    <source>
        <dbReference type="SAM" id="MobiDB-lite"/>
    </source>
</evidence>
<dbReference type="PANTHER" id="PTHR48007">
    <property type="entry name" value="LEUCINE-RICH REPEAT RECEPTOR-LIKE PROTEIN KINASE PXC1"/>
    <property type="match status" value="1"/>
</dbReference>
<dbReference type="FunFam" id="3.80.10.10:FF:000379">
    <property type="entry name" value="Protein NSP-INTERACTING KINASE 2"/>
    <property type="match status" value="1"/>
</dbReference>
<evidence type="ECO:0000313" key="9">
    <source>
        <dbReference type="Proteomes" id="UP000729402"/>
    </source>
</evidence>
<reference evidence="8" key="2">
    <citation type="submission" date="2021-02" db="EMBL/GenBank/DDBJ databases">
        <authorList>
            <person name="Kimball J.A."/>
            <person name="Haas M.W."/>
            <person name="Macchietto M."/>
            <person name="Kono T."/>
            <person name="Duquette J."/>
            <person name="Shao M."/>
        </authorList>
    </citation>
    <scope>NUCLEOTIDE SEQUENCE</scope>
    <source>
        <tissue evidence="8">Fresh leaf tissue</tissue>
    </source>
</reference>